<protein>
    <submittedName>
        <fullName evidence="3">ATP-binding protein</fullName>
    </submittedName>
</protein>
<dbReference type="RefSeq" id="WP_011321119.1">
    <property type="nucleotide sequence ID" value="NZ_JACKZP010000004.1"/>
</dbReference>
<sequence>MTSGSLPTNPFVAAGMIEDPRLFVGRKEELYAIASRMTGVQPTSINIVGDKRIGKSSLLYHFFLTWQQRVPDPNRYLVIYRSLRNANCQTEAGFYQEVANGWGNFGSNRRFSLNNPLKPKLWNRQTFFEAIKAMEQQQVLPVLCLDDFESLFDYPQEFNDGFYDNLRSLMEDNALMLVVASRKPLKVYGEEHRYVSSFFNIAHCIVLRELTTDEAIELTRLPSRSSQGAVLSQDEQNHAQQWGQRHPYKLQLAGTCLWEAHQTGKPIKWAKQQFEQQINHPASGKQQSYWQKWLLFIFVDLPKRLGSFTKLIGVTVDDVSSWIIGTAIVVMFVLVFMRVLEWKQVWDFVRDQLGIK</sequence>
<dbReference type="GO" id="GO:0005524">
    <property type="term" value="F:ATP binding"/>
    <property type="evidence" value="ECO:0007669"/>
    <property type="project" value="UniProtKB-KW"/>
</dbReference>
<keyword evidence="3" id="KW-0547">Nucleotide-binding</keyword>
<keyword evidence="1" id="KW-0472">Membrane</keyword>
<name>A0ABR6S2X2_ANAVA</name>
<proteinExistence type="predicted"/>
<keyword evidence="1" id="KW-1133">Transmembrane helix</keyword>
<reference evidence="3 4" key="1">
    <citation type="submission" date="2019-11" db="EMBL/GenBank/DDBJ databases">
        <title>Comparison of genomes from free-living endosymbiotic cyanobacteria isolated from Azolla.</title>
        <authorList>
            <person name="Thiel T."/>
            <person name="Pratte B."/>
        </authorList>
    </citation>
    <scope>NUCLEOTIDE SEQUENCE [LARGE SCALE GENOMIC DNA]</scope>
    <source>
        <strain evidence="3 4">N2B</strain>
    </source>
</reference>
<accession>A0ABR6S2X2</accession>
<dbReference type="GeneID" id="58722013"/>
<evidence type="ECO:0000313" key="3">
    <source>
        <dbReference type="EMBL" id="MBC1300719.1"/>
    </source>
</evidence>
<keyword evidence="3" id="KW-0067">ATP-binding</keyword>
<dbReference type="Proteomes" id="UP000570851">
    <property type="component" value="Unassembled WGS sequence"/>
</dbReference>
<dbReference type="Pfam" id="PF20703">
    <property type="entry name" value="nSTAND1"/>
    <property type="match status" value="1"/>
</dbReference>
<feature type="domain" description="Novel STAND NTPase 1" evidence="2">
    <location>
        <begin position="18"/>
        <end position="250"/>
    </location>
</feature>
<organism evidence="3 4">
    <name type="scientific">Trichormus variabilis N2B</name>
    <dbReference type="NCBI Taxonomy" id="2681315"/>
    <lineage>
        <taxon>Bacteria</taxon>
        <taxon>Bacillati</taxon>
        <taxon>Cyanobacteriota</taxon>
        <taxon>Cyanophyceae</taxon>
        <taxon>Nostocales</taxon>
        <taxon>Nostocaceae</taxon>
        <taxon>Trichormus</taxon>
    </lineage>
</organism>
<keyword evidence="4" id="KW-1185">Reference proteome</keyword>
<dbReference type="SUPFAM" id="SSF52540">
    <property type="entry name" value="P-loop containing nucleoside triphosphate hydrolases"/>
    <property type="match status" value="1"/>
</dbReference>
<keyword evidence="1" id="KW-0812">Transmembrane</keyword>
<feature type="transmembrane region" description="Helical" evidence="1">
    <location>
        <begin position="319"/>
        <end position="340"/>
    </location>
</feature>
<gene>
    <name evidence="3" type="ORF">GNE12_02175</name>
</gene>
<dbReference type="EMBL" id="JACKZP010000004">
    <property type="protein sequence ID" value="MBC1300719.1"/>
    <property type="molecule type" value="Genomic_DNA"/>
</dbReference>
<evidence type="ECO:0000313" key="4">
    <source>
        <dbReference type="Proteomes" id="UP000570851"/>
    </source>
</evidence>
<dbReference type="InterPro" id="IPR049052">
    <property type="entry name" value="nSTAND1"/>
</dbReference>
<evidence type="ECO:0000256" key="1">
    <source>
        <dbReference type="SAM" id="Phobius"/>
    </source>
</evidence>
<dbReference type="Gene3D" id="3.40.50.300">
    <property type="entry name" value="P-loop containing nucleotide triphosphate hydrolases"/>
    <property type="match status" value="1"/>
</dbReference>
<evidence type="ECO:0000259" key="2">
    <source>
        <dbReference type="Pfam" id="PF20703"/>
    </source>
</evidence>
<dbReference type="InterPro" id="IPR027417">
    <property type="entry name" value="P-loop_NTPase"/>
</dbReference>
<comment type="caution">
    <text evidence="3">The sequence shown here is derived from an EMBL/GenBank/DDBJ whole genome shotgun (WGS) entry which is preliminary data.</text>
</comment>